<reference evidence="3 4" key="1">
    <citation type="submission" date="2019-07" db="EMBL/GenBank/DDBJ databases">
        <title>Genomic Encyclopedia of Archaeal and Bacterial Type Strains, Phase II (KMG-II): from individual species to whole genera.</title>
        <authorList>
            <person name="Goeker M."/>
        </authorList>
    </citation>
    <scope>NUCLEOTIDE SEQUENCE [LARGE SCALE GENOMIC DNA]</scope>
    <source>
        <strain evidence="3 4">DSM 17527</strain>
    </source>
</reference>
<comment type="caution">
    <text evidence="3">The sequence shown here is derived from an EMBL/GenBank/DDBJ whole genome shotgun (WGS) entry which is preliminary data.</text>
</comment>
<evidence type="ECO:0000256" key="2">
    <source>
        <dbReference type="ARBA" id="ARBA00023239"/>
    </source>
</evidence>
<protein>
    <submittedName>
        <fullName evidence="3">CpeT/CpcT family protein DUF1001</fullName>
    </submittedName>
</protein>
<accession>A0A5S5C271</accession>
<comment type="similarity">
    <text evidence="1">Belongs to the CpcT/CpeT biliprotein lyase family.</text>
</comment>
<dbReference type="RefSeq" id="WP_148782630.1">
    <property type="nucleotide sequence ID" value="NZ_VNHU01000005.1"/>
</dbReference>
<dbReference type="CDD" id="cd16338">
    <property type="entry name" value="CpcT"/>
    <property type="match status" value="1"/>
</dbReference>
<dbReference type="Gene3D" id="2.40.128.590">
    <property type="entry name" value="CpcT/CpeT domain"/>
    <property type="match status" value="1"/>
</dbReference>
<dbReference type="PANTHER" id="PTHR35137:SF1">
    <property type="entry name" value="CHROMOPHORE LYASE CRL, CHLOROPLASTIC"/>
    <property type="match status" value="1"/>
</dbReference>
<name>A0A5S5C271_9FLAO</name>
<gene>
    <name evidence="3" type="ORF">BD809_105108</name>
</gene>
<dbReference type="GO" id="GO:0016829">
    <property type="term" value="F:lyase activity"/>
    <property type="evidence" value="ECO:0007669"/>
    <property type="project" value="UniProtKB-KW"/>
</dbReference>
<dbReference type="InterPro" id="IPR010404">
    <property type="entry name" value="CpcT/CpeT"/>
</dbReference>
<dbReference type="OrthoDB" id="1159708at2"/>
<organism evidence="3 4">
    <name type="scientific">Aquimarina intermedia</name>
    <dbReference type="NCBI Taxonomy" id="350814"/>
    <lineage>
        <taxon>Bacteria</taxon>
        <taxon>Pseudomonadati</taxon>
        <taxon>Bacteroidota</taxon>
        <taxon>Flavobacteriia</taxon>
        <taxon>Flavobacteriales</taxon>
        <taxon>Flavobacteriaceae</taxon>
        <taxon>Aquimarina</taxon>
    </lineage>
</organism>
<dbReference type="PANTHER" id="PTHR35137">
    <property type="entry name" value="CHROMOPHORE LYASE CRL, CHLOROPLASTIC"/>
    <property type="match status" value="1"/>
</dbReference>
<dbReference type="EMBL" id="VNHU01000005">
    <property type="protein sequence ID" value="TYP73521.1"/>
    <property type="molecule type" value="Genomic_DNA"/>
</dbReference>
<keyword evidence="4" id="KW-1185">Reference proteome</keyword>
<dbReference type="Proteomes" id="UP000324376">
    <property type="component" value="Unassembled WGS sequence"/>
</dbReference>
<dbReference type="InterPro" id="IPR038672">
    <property type="entry name" value="CpcT/CpeT_sf"/>
</dbReference>
<dbReference type="PROSITE" id="PS51257">
    <property type="entry name" value="PROKAR_LIPOPROTEIN"/>
    <property type="match status" value="1"/>
</dbReference>
<dbReference type="AlphaFoldDB" id="A0A5S5C271"/>
<evidence type="ECO:0000313" key="3">
    <source>
        <dbReference type="EMBL" id="TYP73521.1"/>
    </source>
</evidence>
<proteinExistence type="inferred from homology"/>
<sequence length="208" mass="23858">MTRRLLIPILLLTLSVGCISNKSIDIELQKFSSLFIGSFSTKEQAFKDASYKAIVLNITPVWENTSGYWMFAEWTDGNDTSQIIQRRVIRFERLDSVTIVSKLYKLPENTKRITSDLIAEHVAKRISSKDLLLREGCDIKFTRQTSNIYVGKTERNTCKSNRPGISHIASQIIISTNRLSEWTKGFDTKGKQVWGKINGPYLYKRIED</sequence>
<keyword evidence="2" id="KW-0456">Lyase</keyword>
<evidence type="ECO:0000256" key="1">
    <source>
        <dbReference type="ARBA" id="ARBA00008206"/>
    </source>
</evidence>
<evidence type="ECO:0000313" key="4">
    <source>
        <dbReference type="Proteomes" id="UP000324376"/>
    </source>
</evidence>
<dbReference type="Pfam" id="PF06206">
    <property type="entry name" value="CpeT"/>
    <property type="match status" value="1"/>
</dbReference>